<reference evidence="6 7" key="1">
    <citation type="submission" date="2016-10" db="EMBL/GenBank/DDBJ databases">
        <authorList>
            <person name="de Groot N.N."/>
        </authorList>
    </citation>
    <scope>NUCLEOTIDE SEQUENCE [LARGE SCALE GENOMIC DNA]</scope>
    <source>
        <strain evidence="6 7">DSM 19219</strain>
    </source>
</reference>
<keyword evidence="2 3" id="KW-0413">Isomerase</keyword>
<dbReference type="EC" id="5.4.99.-" evidence="3"/>
<evidence type="ECO:0000256" key="2">
    <source>
        <dbReference type="ARBA" id="ARBA00023235"/>
    </source>
</evidence>
<accession>A0A1H3ELF9</accession>
<dbReference type="InterPro" id="IPR000748">
    <property type="entry name" value="PsdUridine_synth_RsuA/RluB/E/F"/>
</dbReference>
<dbReference type="InterPro" id="IPR006145">
    <property type="entry name" value="PsdUridine_synth_RsuA/RluA"/>
</dbReference>
<dbReference type="GO" id="GO:0140098">
    <property type="term" value="F:catalytic activity, acting on RNA"/>
    <property type="evidence" value="ECO:0007669"/>
    <property type="project" value="UniProtKB-ARBA"/>
</dbReference>
<dbReference type="OrthoDB" id="9807213at2"/>
<name>A0A1H3ELF9_9GAMM</name>
<protein>
    <recommendedName>
        <fullName evidence="3">Pseudouridine synthase</fullName>
        <ecNumber evidence="3">5.4.99.-</ecNumber>
    </recommendedName>
</protein>
<dbReference type="GO" id="GO:0009982">
    <property type="term" value="F:pseudouridine synthase activity"/>
    <property type="evidence" value="ECO:0007669"/>
    <property type="project" value="InterPro"/>
</dbReference>
<dbReference type="InterPro" id="IPR020094">
    <property type="entry name" value="TruA/RsuA/RluB/E/F_N"/>
</dbReference>
<dbReference type="GO" id="GO:0001522">
    <property type="term" value="P:pseudouridine synthesis"/>
    <property type="evidence" value="ECO:0007669"/>
    <property type="project" value="InterPro"/>
</dbReference>
<gene>
    <name evidence="6" type="ORF">SAMN05443545_107169</name>
</gene>
<dbReference type="InterPro" id="IPR020103">
    <property type="entry name" value="PsdUridine_synth_cat_dom_sf"/>
</dbReference>
<feature type="region of interest" description="Disordered" evidence="4">
    <location>
        <begin position="178"/>
        <end position="198"/>
    </location>
</feature>
<evidence type="ECO:0000256" key="1">
    <source>
        <dbReference type="ARBA" id="ARBA00008348"/>
    </source>
</evidence>
<dbReference type="GO" id="GO:0006364">
    <property type="term" value="P:rRNA processing"/>
    <property type="evidence" value="ECO:0007669"/>
    <property type="project" value="UniProtKB-ARBA"/>
</dbReference>
<feature type="domain" description="Pseudouridine synthase RsuA/RluA-like" evidence="5">
    <location>
        <begin position="4"/>
        <end position="148"/>
    </location>
</feature>
<dbReference type="EMBL" id="FNNI01000007">
    <property type="protein sequence ID" value="SDX79531.1"/>
    <property type="molecule type" value="Genomic_DNA"/>
</dbReference>
<dbReference type="NCBIfam" id="TIGR00093">
    <property type="entry name" value="pseudouridine synthase"/>
    <property type="match status" value="1"/>
</dbReference>
<dbReference type="Gene3D" id="3.30.70.1560">
    <property type="entry name" value="Alpha-L RNA-binding motif"/>
    <property type="match status" value="1"/>
</dbReference>
<dbReference type="InterPro" id="IPR050343">
    <property type="entry name" value="RsuA_PseudoU_synthase"/>
</dbReference>
<dbReference type="PANTHER" id="PTHR47683">
    <property type="entry name" value="PSEUDOURIDINE SYNTHASE FAMILY PROTEIN-RELATED"/>
    <property type="match status" value="1"/>
</dbReference>
<keyword evidence="7" id="KW-1185">Reference proteome</keyword>
<dbReference type="InterPro" id="IPR018496">
    <property type="entry name" value="PsdUridine_synth_RsuA/RluB_CS"/>
</dbReference>
<evidence type="ECO:0000256" key="4">
    <source>
        <dbReference type="SAM" id="MobiDB-lite"/>
    </source>
</evidence>
<dbReference type="Proteomes" id="UP000198500">
    <property type="component" value="Unassembled WGS sequence"/>
</dbReference>
<dbReference type="InterPro" id="IPR042092">
    <property type="entry name" value="PsdUridine_s_RsuA/RluB/E/F_cat"/>
</dbReference>
<dbReference type="RefSeq" id="WP_092570925.1">
    <property type="nucleotide sequence ID" value="NZ_BMXH01000006.1"/>
</dbReference>
<evidence type="ECO:0000259" key="5">
    <source>
        <dbReference type="Pfam" id="PF00849"/>
    </source>
</evidence>
<dbReference type="STRING" id="574349.SAMN05443545_107169"/>
<sequence length="198" mass="22615">MSSLYLLHKPYRVLSQFRDHEGRSTLADIIDIPDIYPAGRLDYESEGLLLLSDDGQLIHRISHPRHKQPKTYWVQVEGVPGDDALAALRGGIPLNDGMTRPARVQRLKTPDVPERDPPVRQRQNIPTHWLEITLSEGRNRQVRRMTAHVDLPTLRLIRVAVGPWRLGDLKPGEWRSETLHAPVSPKQGSSYRAGRVRR</sequence>
<dbReference type="Pfam" id="PF00849">
    <property type="entry name" value="PseudoU_synth_2"/>
    <property type="match status" value="1"/>
</dbReference>
<evidence type="ECO:0000313" key="7">
    <source>
        <dbReference type="Proteomes" id="UP000198500"/>
    </source>
</evidence>
<dbReference type="PROSITE" id="PS01149">
    <property type="entry name" value="PSI_RSU"/>
    <property type="match status" value="1"/>
</dbReference>
<dbReference type="GO" id="GO:0003723">
    <property type="term" value="F:RNA binding"/>
    <property type="evidence" value="ECO:0007669"/>
    <property type="project" value="InterPro"/>
</dbReference>
<proteinExistence type="inferred from homology"/>
<comment type="similarity">
    <text evidence="1 3">Belongs to the pseudouridine synthase RsuA family.</text>
</comment>
<dbReference type="Gene3D" id="3.30.70.580">
    <property type="entry name" value="Pseudouridine synthase I, catalytic domain, N-terminal subdomain"/>
    <property type="match status" value="1"/>
</dbReference>
<evidence type="ECO:0000313" key="6">
    <source>
        <dbReference type="EMBL" id="SDX79531.1"/>
    </source>
</evidence>
<dbReference type="AlphaFoldDB" id="A0A1H3ELF9"/>
<evidence type="ECO:0000256" key="3">
    <source>
        <dbReference type="RuleBase" id="RU003887"/>
    </source>
</evidence>
<dbReference type="SUPFAM" id="SSF55120">
    <property type="entry name" value="Pseudouridine synthase"/>
    <property type="match status" value="1"/>
</dbReference>
<organism evidence="6 7">
    <name type="scientific">Aidingimonas halophila</name>
    <dbReference type="NCBI Taxonomy" id="574349"/>
    <lineage>
        <taxon>Bacteria</taxon>
        <taxon>Pseudomonadati</taxon>
        <taxon>Pseudomonadota</taxon>
        <taxon>Gammaproteobacteria</taxon>
        <taxon>Oceanospirillales</taxon>
        <taxon>Halomonadaceae</taxon>
        <taxon>Aidingimonas</taxon>
    </lineage>
</organism>
<dbReference type="PANTHER" id="PTHR47683:SF2">
    <property type="entry name" value="RNA-BINDING S4 DOMAIN-CONTAINING PROTEIN"/>
    <property type="match status" value="1"/>
</dbReference>